<name>A0AA38G3U2_TAXCH</name>
<evidence type="ECO:0000313" key="2">
    <source>
        <dbReference type="EMBL" id="KAH9315692.1"/>
    </source>
</evidence>
<feature type="region of interest" description="Disordered" evidence="1">
    <location>
        <begin position="21"/>
        <end position="58"/>
    </location>
</feature>
<evidence type="ECO:0000256" key="1">
    <source>
        <dbReference type="SAM" id="MobiDB-lite"/>
    </source>
</evidence>
<dbReference type="Proteomes" id="UP000824469">
    <property type="component" value="Unassembled WGS sequence"/>
</dbReference>
<sequence>MRRAREADSAEGRRKSTNCFRTCGTKEREPAESGESEEFVPDSTGTFGTNGCEGCEPA</sequence>
<organism evidence="2 3">
    <name type="scientific">Taxus chinensis</name>
    <name type="common">Chinese yew</name>
    <name type="synonym">Taxus wallichiana var. chinensis</name>
    <dbReference type="NCBI Taxonomy" id="29808"/>
    <lineage>
        <taxon>Eukaryota</taxon>
        <taxon>Viridiplantae</taxon>
        <taxon>Streptophyta</taxon>
        <taxon>Embryophyta</taxon>
        <taxon>Tracheophyta</taxon>
        <taxon>Spermatophyta</taxon>
        <taxon>Pinopsida</taxon>
        <taxon>Pinidae</taxon>
        <taxon>Conifers II</taxon>
        <taxon>Cupressales</taxon>
        <taxon>Taxaceae</taxon>
        <taxon>Taxus</taxon>
    </lineage>
</organism>
<feature type="non-terminal residue" evidence="2">
    <location>
        <position position="58"/>
    </location>
</feature>
<dbReference type="EMBL" id="JAHRHJ020000005">
    <property type="protein sequence ID" value="KAH9315692.1"/>
    <property type="molecule type" value="Genomic_DNA"/>
</dbReference>
<keyword evidence="3" id="KW-1185">Reference proteome</keyword>
<proteinExistence type="predicted"/>
<accession>A0AA38G3U2</accession>
<gene>
    <name evidence="2" type="ORF">KI387_024319</name>
</gene>
<dbReference type="AlphaFoldDB" id="A0AA38G3U2"/>
<protein>
    <submittedName>
        <fullName evidence="2">Uncharacterized protein</fullName>
    </submittedName>
</protein>
<comment type="caution">
    <text evidence="2">The sequence shown here is derived from an EMBL/GenBank/DDBJ whole genome shotgun (WGS) entry which is preliminary data.</text>
</comment>
<reference evidence="2 3" key="1">
    <citation type="journal article" date="2021" name="Nat. Plants">
        <title>The Taxus genome provides insights into paclitaxel biosynthesis.</title>
        <authorList>
            <person name="Xiong X."/>
            <person name="Gou J."/>
            <person name="Liao Q."/>
            <person name="Li Y."/>
            <person name="Zhou Q."/>
            <person name="Bi G."/>
            <person name="Li C."/>
            <person name="Du R."/>
            <person name="Wang X."/>
            <person name="Sun T."/>
            <person name="Guo L."/>
            <person name="Liang H."/>
            <person name="Lu P."/>
            <person name="Wu Y."/>
            <person name="Zhang Z."/>
            <person name="Ro D.K."/>
            <person name="Shang Y."/>
            <person name="Huang S."/>
            <person name="Yan J."/>
        </authorList>
    </citation>
    <scope>NUCLEOTIDE SEQUENCE [LARGE SCALE GENOMIC DNA]</scope>
    <source>
        <strain evidence="2">Ta-2019</strain>
    </source>
</reference>
<evidence type="ECO:0000313" key="3">
    <source>
        <dbReference type="Proteomes" id="UP000824469"/>
    </source>
</evidence>